<gene>
    <name evidence="7" type="ORF">XINFAN_01201</name>
</gene>
<dbReference type="RefSeq" id="WP_124085625.1">
    <property type="nucleotide sequence ID" value="NZ_UXAW01000049.1"/>
</dbReference>
<evidence type="ECO:0000256" key="1">
    <source>
        <dbReference type="ARBA" id="ARBA00022908"/>
    </source>
</evidence>
<dbReference type="InterPro" id="IPR011010">
    <property type="entry name" value="DNA_brk_join_enz"/>
</dbReference>
<dbReference type="InterPro" id="IPR013762">
    <property type="entry name" value="Integrase-like_cat_sf"/>
</dbReference>
<dbReference type="PANTHER" id="PTHR34605:SF3">
    <property type="entry name" value="P CELL-TYPE AGGLUTINATION PROTEIN MAP4-LIKE-RELATED"/>
    <property type="match status" value="1"/>
</dbReference>
<name>A0A3P5X7Q4_9RHOB</name>
<keyword evidence="3" id="KW-0233">DNA recombination</keyword>
<evidence type="ECO:0000256" key="4">
    <source>
        <dbReference type="PROSITE-ProRule" id="PRU01248"/>
    </source>
</evidence>
<dbReference type="GO" id="GO:0003677">
    <property type="term" value="F:DNA binding"/>
    <property type="evidence" value="ECO:0007669"/>
    <property type="project" value="UniProtKB-UniRule"/>
</dbReference>
<accession>A0A3P5X7Q4</accession>
<dbReference type="InterPro" id="IPR052925">
    <property type="entry name" value="Phage_Integrase-like_Recomb"/>
</dbReference>
<evidence type="ECO:0000256" key="2">
    <source>
        <dbReference type="ARBA" id="ARBA00023125"/>
    </source>
</evidence>
<keyword evidence="1" id="KW-0229">DNA integration</keyword>
<dbReference type="Pfam" id="PF00589">
    <property type="entry name" value="Phage_integrase"/>
    <property type="match status" value="1"/>
</dbReference>
<dbReference type="OrthoDB" id="5513193at2"/>
<reference evidence="7 8" key="1">
    <citation type="submission" date="2018-11" db="EMBL/GenBank/DDBJ databases">
        <authorList>
            <person name="Criscuolo A."/>
        </authorList>
    </citation>
    <scope>NUCLEOTIDE SEQUENCE [LARGE SCALE GENOMIC DNA]</scope>
    <source>
        <strain evidence="7">ACIP111625</strain>
    </source>
</reference>
<evidence type="ECO:0000313" key="8">
    <source>
        <dbReference type="Proteomes" id="UP000277498"/>
    </source>
</evidence>
<keyword evidence="8" id="KW-1185">Reference proteome</keyword>
<dbReference type="InterPro" id="IPR002104">
    <property type="entry name" value="Integrase_catalytic"/>
</dbReference>
<protein>
    <submittedName>
        <fullName evidence="7">Site-specific tyrosine recombinase XerD</fullName>
    </submittedName>
</protein>
<evidence type="ECO:0000256" key="3">
    <source>
        <dbReference type="ARBA" id="ARBA00023172"/>
    </source>
</evidence>
<feature type="domain" description="Core-binding (CB)" evidence="6">
    <location>
        <begin position="44"/>
        <end position="118"/>
    </location>
</feature>
<dbReference type="InterPro" id="IPR010998">
    <property type="entry name" value="Integrase_recombinase_N"/>
</dbReference>
<dbReference type="InterPro" id="IPR044068">
    <property type="entry name" value="CB"/>
</dbReference>
<dbReference type="SUPFAM" id="SSF56349">
    <property type="entry name" value="DNA breaking-rejoining enzymes"/>
    <property type="match status" value="1"/>
</dbReference>
<dbReference type="Proteomes" id="UP000277498">
    <property type="component" value="Unassembled WGS sequence"/>
</dbReference>
<keyword evidence="2 4" id="KW-0238">DNA-binding</keyword>
<dbReference type="GO" id="GO:0006310">
    <property type="term" value="P:DNA recombination"/>
    <property type="evidence" value="ECO:0007669"/>
    <property type="project" value="UniProtKB-KW"/>
</dbReference>
<dbReference type="GO" id="GO:0015074">
    <property type="term" value="P:DNA integration"/>
    <property type="evidence" value="ECO:0007669"/>
    <property type="project" value="UniProtKB-KW"/>
</dbReference>
<evidence type="ECO:0000313" key="7">
    <source>
        <dbReference type="EMBL" id="VDC24367.1"/>
    </source>
</evidence>
<dbReference type="PANTHER" id="PTHR34605">
    <property type="entry name" value="PHAGE_INTEGRASE DOMAIN-CONTAINING PROTEIN"/>
    <property type="match status" value="1"/>
</dbReference>
<dbReference type="Gene3D" id="1.10.443.10">
    <property type="entry name" value="Intergrase catalytic core"/>
    <property type="match status" value="1"/>
</dbReference>
<evidence type="ECO:0000259" key="6">
    <source>
        <dbReference type="PROSITE" id="PS51900"/>
    </source>
</evidence>
<dbReference type="Gene3D" id="1.10.150.130">
    <property type="match status" value="1"/>
</dbReference>
<proteinExistence type="predicted"/>
<sequence>MRDPILTPDNLQLSEANTGQTEAGITERFAINCTHDLFPSTSPIQLTEAASDLLAHAIAPNTERAYHSDLRHFRDWGGVLPATPATICAHIGDQAGRLAVATILRRIATLSGVHSASGLSNPCETEIVKAALRGLKRKHGTAQKQARPLLRDELLLVLDRMGDSLRDRRDRTLLLLGFAGGFRRSELVALERGDLEITRQGLIATIRRSKTDQDGAGRRIGIPRGRTRHCPVVAVEAWLTVSGIYAGPLFRPITRHGHVVPEALTGDAVSALLRERLDAAGIDPKGYSGHSLRAGFATSAVQAGVSTLQIRAQTGHSSDAVLARYVRQGELFTGNAAGALL</sequence>
<dbReference type="CDD" id="cd00799">
    <property type="entry name" value="INT_Cre_C"/>
    <property type="match status" value="1"/>
</dbReference>
<dbReference type="SUPFAM" id="SSF47823">
    <property type="entry name" value="lambda integrase-like, N-terminal domain"/>
    <property type="match status" value="1"/>
</dbReference>
<dbReference type="PROSITE" id="PS51900">
    <property type="entry name" value="CB"/>
    <property type="match status" value="1"/>
</dbReference>
<dbReference type="PROSITE" id="PS51898">
    <property type="entry name" value="TYR_RECOMBINASE"/>
    <property type="match status" value="1"/>
</dbReference>
<evidence type="ECO:0000259" key="5">
    <source>
        <dbReference type="PROSITE" id="PS51898"/>
    </source>
</evidence>
<dbReference type="EMBL" id="UXAW01000049">
    <property type="protein sequence ID" value="VDC24367.1"/>
    <property type="molecule type" value="Genomic_DNA"/>
</dbReference>
<dbReference type="AlphaFoldDB" id="A0A3P5X7Q4"/>
<organism evidence="7 8">
    <name type="scientific">Pseudogemmobacter humi</name>
    <dbReference type="NCBI Taxonomy" id="2483812"/>
    <lineage>
        <taxon>Bacteria</taxon>
        <taxon>Pseudomonadati</taxon>
        <taxon>Pseudomonadota</taxon>
        <taxon>Alphaproteobacteria</taxon>
        <taxon>Rhodobacterales</taxon>
        <taxon>Paracoccaceae</taxon>
        <taxon>Pseudogemmobacter</taxon>
    </lineage>
</organism>
<feature type="domain" description="Tyr recombinase" evidence="5">
    <location>
        <begin position="144"/>
        <end position="338"/>
    </location>
</feature>